<dbReference type="Gene3D" id="1.10.340.70">
    <property type="match status" value="1"/>
</dbReference>
<dbReference type="AlphaFoldDB" id="A0A3Q1EEN1"/>
<dbReference type="InterPro" id="IPR011333">
    <property type="entry name" value="SKP1/BTB/POZ_sf"/>
</dbReference>
<dbReference type="SMART" id="SM00355">
    <property type="entry name" value="ZnF_C2H2"/>
    <property type="match status" value="2"/>
</dbReference>
<feature type="region of interest" description="Disordered" evidence="11">
    <location>
        <begin position="544"/>
        <end position="583"/>
    </location>
</feature>
<accession>A0A3Q1EEN1</accession>
<evidence type="ECO:0000256" key="2">
    <source>
        <dbReference type="ARBA" id="ARBA00022723"/>
    </source>
</evidence>
<keyword evidence="6" id="KW-0805">Transcription regulation</keyword>
<dbReference type="GO" id="GO:0008270">
    <property type="term" value="F:zinc ion binding"/>
    <property type="evidence" value="ECO:0007669"/>
    <property type="project" value="UniProtKB-KW"/>
</dbReference>
<dbReference type="STRING" id="80966.ENSAPOP00000001764"/>
<feature type="compositionally biased region" description="Basic and acidic residues" evidence="11">
    <location>
        <begin position="28"/>
        <end position="38"/>
    </location>
</feature>
<evidence type="ECO:0000256" key="3">
    <source>
        <dbReference type="ARBA" id="ARBA00022737"/>
    </source>
</evidence>
<evidence type="ECO:0000313" key="15">
    <source>
        <dbReference type="Proteomes" id="UP000257200"/>
    </source>
</evidence>
<dbReference type="GeneTree" id="ENSGT00940000157543"/>
<reference evidence="14" key="2">
    <citation type="submission" date="2025-09" db="UniProtKB">
        <authorList>
            <consortium name="Ensembl"/>
        </authorList>
    </citation>
    <scope>IDENTIFICATION</scope>
</reference>
<feature type="region of interest" description="Disordered" evidence="11">
    <location>
        <begin position="850"/>
        <end position="870"/>
    </location>
</feature>
<dbReference type="InParanoid" id="A0A3Q1EEN1"/>
<dbReference type="InterPro" id="IPR050457">
    <property type="entry name" value="ZnFinger_BTB_dom_contain"/>
</dbReference>
<evidence type="ECO:0000256" key="5">
    <source>
        <dbReference type="ARBA" id="ARBA00022833"/>
    </source>
</evidence>
<dbReference type="PANTHER" id="PTHR46105">
    <property type="entry name" value="AGAP004733-PA"/>
    <property type="match status" value="1"/>
</dbReference>
<dbReference type="GO" id="GO:0000981">
    <property type="term" value="F:DNA-binding transcription factor activity, RNA polymerase II-specific"/>
    <property type="evidence" value="ECO:0007669"/>
    <property type="project" value="TreeGrafter"/>
</dbReference>
<dbReference type="RefSeq" id="XP_022057631.1">
    <property type="nucleotide sequence ID" value="XM_022201939.2"/>
</dbReference>
<dbReference type="InterPro" id="IPR000210">
    <property type="entry name" value="BTB/POZ_dom"/>
</dbReference>
<evidence type="ECO:0000256" key="11">
    <source>
        <dbReference type="SAM" id="MobiDB-lite"/>
    </source>
</evidence>
<feature type="region of interest" description="Disordered" evidence="11">
    <location>
        <begin position="598"/>
        <end position="618"/>
    </location>
</feature>
<keyword evidence="2" id="KW-0479">Metal-binding</keyword>
<dbReference type="PROSITE" id="PS00028">
    <property type="entry name" value="ZINC_FINGER_C2H2_1"/>
    <property type="match status" value="2"/>
</dbReference>
<dbReference type="Ensembl" id="ENSAPOT00000014592.1">
    <property type="protein sequence ID" value="ENSAPOP00000001764.1"/>
    <property type="gene ID" value="ENSAPOG00000003097.1"/>
</dbReference>
<feature type="domain" description="BTB" evidence="12">
    <location>
        <begin position="176"/>
        <end position="242"/>
    </location>
</feature>
<keyword evidence="4 10" id="KW-0863">Zinc-finger</keyword>
<reference evidence="14" key="1">
    <citation type="submission" date="2025-08" db="UniProtKB">
        <authorList>
            <consortium name="Ensembl"/>
        </authorList>
    </citation>
    <scope>IDENTIFICATION</scope>
</reference>
<dbReference type="GeneID" id="110956446"/>
<evidence type="ECO:0000256" key="6">
    <source>
        <dbReference type="ARBA" id="ARBA00023015"/>
    </source>
</evidence>
<feature type="compositionally biased region" description="Polar residues" evidence="11">
    <location>
        <begin position="422"/>
        <end position="432"/>
    </location>
</feature>
<evidence type="ECO:0000256" key="9">
    <source>
        <dbReference type="ARBA" id="ARBA00023242"/>
    </source>
</evidence>
<dbReference type="GO" id="GO:0005634">
    <property type="term" value="C:nucleus"/>
    <property type="evidence" value="ECO:0007669"/>
    <property type="project" value="UniProtKB-SubCell"/>
</dbReference>
<dbReference type="GO" id="GO:0000978">
    <property type="term" value="F:RNA polymerase II cis-regulatory region sequence-specific DNA binding"/>
    <property type="evidence" value="ECO:0007669"/>
    <property type="project" value="TreeGrafter"/>
</dbReference>
<feature type="region of interest" description="Disordered" evidence="11">
    <location>
        <begin position="314"/>
        <end position="436"/>
    </location>
</feature>
<evidence type="ECO:0000259" key="12">
    <source>
        <dbReference type="PROSITE" id="PS50097"/>
    </source>
</evidence>
<feature type="compositionally biased region" description="Polar residues" evidence="11">
    <location>
        <begin position="361"/>
        <end position="393"/>
    </location>
</feature>
<keyword evidence="3" id="KW-0677">Repeat</keyword>
<feature type="region of interest" description="Disordered" evidence="11">
    <location>
        <begin position="1"/>
        <end position="53"/>
    </location>
</feature>
<feature type="region of interest" description="Disordered" evidence="11">
    <location>
        <begin position="643"/>
        <end position="664"/>
    </location>
</feature>
<sequence>MAGDCTHTGSRYANAETFCPSKPSIWSDGDRERPREMEESVGNSKGRGPPARWSPNFEVIDGQLYRKKLERGYINYREVLNEDRRHEAISTFHRRRPGQRHLSLEETYKCVAENYWWEGMYFQIRDFVLGCQNCQSQCSKKSEELCGRRCVTKTMASHSADMLSKLRSQREAGLFCDITLRTNGRSFSAHRAVLAAVSDHFQEIFTEMDSSMKADIDLTGFSEDSLLSLLDFSYSSTLCVRQEDLPEVIAMARHLGMWPAVEACSALIKEQEQQLHLGKGFTSAGAGACQNRHRLQRESKRKSVLELEDDMNDNFSLTLDSSDDSLEGSPRHNLRRMPKLQGHNSLPLSPSHRMKLMDFKSPSSKKATTPRHTIASSQTQNYSSIPPSNTRLLRSTPGAAKEVQRSLPMPESPRRNKKSRSITKLSCSSRSRPSAVCSPVRIKQEVEEVGEDEEDYARAQEKYKLMNVLGLQRTALLPRPEDLIGWRQKKRLRKLKANNYSLTKRRKPRSSSPGLAYADVTLSLPLCNPVNTRLLNKSVKAKPVGSVSTEKITAKRPSASQRRIPPSDRSMRSKGVLPDMFQPASRPAFEGRELRRSVRKGDGAHPHTQQPLRRHTSKTAVRNTVRIKSEPTEYCISGLRLSSNNHRAHTPHKALPSQRTQARSKVTVETVKTLRYNSGRPATKAKLRRGSTREVEKTKCKPREEGRKAGSQGMRGVMDTRPKVKNNDTGALPFSEHAPPPSIYSHPLYKVIKEEPAEPVPVVGPFPDPPSPDLGKRQSKPPIKLLDSGFLFSFCRPAGGPMTGLKKEEESVDICLTRSVSQVGEKFEAKESPHRTLRARGPPILPVVKREREERRVSQGKAQRPRTSSRNATLRLAKCNAGSKPARTMPKQQGKLLALNSRSCVMMDAVHRARLKQLRGPRSQAPKVPKTAHACLQCPASYKDCDALIMHRLRHIEGKHWPCPLCSKTFFRLRNVRNHIRTHDPKLYKCRSCIVAGS</sequence>
<evidence type="ECO:0000256" key="4">
    <source>
        <dbReference type="ARBA" id="ARBA00022771"/>
    </source>
</evidence>
<dbReference type="InterPro" id="IPR036236">
    <property type="entry name" value="Znf_C2H2_sf"/>
</dbReference>
<keyword evidence="5" id="KW-0862">Zinc</keyword>
<feature type="region of interest" description="Disordered" evidence="11">
    <location>
        <begin position="681"/>
        <end position="740"/>
    </location>
</feature>
<evidence type="ECO:0000256" key="8">
    <source>
        <dbReference type="ARBA" id="ARBA00023163"/>
    </source>
</evidence>
<dbReference type="SUPFAM" id="SSF57667">
    <property type="entry name" value="beta-beta-alpha zinc fingers"/>
    <property type="match status" value="1"/>
</dbReference>
<dbReference type="Pfam" id="PF00651">
    <property type="entry name" value="BTB"/>
    <property type="match status" value="1"/>
</dbReference>
<organism evidence="14 15">
    <name type="scientific">Acanthochromis polyacanthus</name>
    <name type="common">spiny chromis</name>
    <dbReference type="NCBI Taxonomy" id="80966"/>
    <lineage>
        <taxon>Eukaryota</taxon>
        <taxon>Metazoa</taxon>
        <taxon>Chordata</taxon>
        <taxon>Craniata</taxon>
        <taxon>Vertebrata</taxon>
        <taxon>Euteleostomi</taxon>
        <taxon>Actinopterygii</taxon>
        <taxon>Neopterygii</taxon>
        <taxon>Teleostei</taxon>
        <taxon>Neoteleostei</taxon>
        <taxon>Acanthomorphata</taxon>
        <taxon>Ovalentaria</taxon>
        <taxon>Pomacentridae</taxon>
        <taxon>Acanthochromis</taxon>
    </lineage>
</organism>
<proteinExistence type="predicted"/>
<keyword evidence="15" id="KW-1185">Reference proteome</keyword>
<dbReference type="OrthoDB" id="6425912at2759"/>
<feature type="domain" description="C2H2-type" evidence="13">
    <location>
        <begin position="961"/>
        <end position="983"/>
    </location>
</feature>
<evidence type="ECO:0000256" key="7">
    <source>
        <dbReference type="ARBA" id="ARBA00023125"/>
    </source>
</evidence>
<dbReference type="PROSITE" id="PS50097">
    <property type="entry name" value="BTB"/>
    <property type="match status" value="1"/>
</dbReference>
<evidence type="ECO:0000259" key="13">
    <source>
        <dbReference type="PROSITE" id="PS50157"/>
    </source>
</evidence>
<keyword evidence="8" id="KW-0804">Transcription</keyword>
<dbReference type="Gene3D" id="3.30.710.10">
    <property type="entry name" value="Potassium Channel Kv1.1, Chain A"/>
    <property type="match status" value="1"/>
</dbReference>
<keyword evidence="7" id="KW-0238">DNA-binding</keyword>
<dbReference type="Pfam" id="PF17921">
    <property type="entry name" value="Integrase_H2C2"/>
    <property type="match status" value="1"/>
</dbReference>
<evidence type="ECO:0000256" key="10">
    <source>
        <dbReference type="PROSITE-ProRule" id="PRU00042"/>
    </source>
</evidence>
<dbReference type="InterPro" id="IPR041588">
    <property type="entry name" value="Integrase_H2C2"/>
</dbReference>
<protein>
    <submittedName>
        <fullName evidence="14">Uncharacterized LOC110956446</fullName>
    </submittedName>
</protein>
<keyword evidence="9" id="KW-0539">Nucleus</keyword>
<dbReference type="Gene3D" id="3.30.160.60">
    <property type="entry name" value="Classic Zinc Finger"/>
    <property type="match status" value="1"/>
</dbReference>
<evidence type="ECO:0000256" key="1">
    <source>
        <dbReference type="ARBA" id="ARBA00004123"/>
    </source>
</evidence>
<evidence type="ECO:0000313" key="14">
    <source>
        <dbReference type="Ensembl" id="ENSAPOP00000001764.1"/>
    </source>
</evidence>
<dbReference type="Proteomes" id="UP000257200">
    <property type="component" value="Unplaced"/>
</dbReference>
<feature type="compositionally biased region" description="Basic and acidic residues" evidence="11">
    <location>
        <begin position="691"/>
        <end position="708"/>
    </location>
</feature>
<dbReference type="SUPFAM" id="SSF54695">
    <property type="entry name" value="POZ domain"/>
    <property type="match status" value="1"/>
</dbReference>
<dbReference type="InterPro" id="IPR013087">
    <property type="entry name" value="Znf_C2H2_type"/>
</dbReference>
<dbReference type="PANTHER" id="PTHR46105:SF5">
    <property type="entry name" value="ZINC FINGER AND BTB DOMAIN-CONTAINING PROTEIN 44 ISOFORM X1"/>
    <property type="match status" value="1"/>
</dbReference>
<name>A0A3Q1EEN1_9TELE</name>
<dbReference type="PROSITE" id="PS50157">
    <property type="entry name" value="ZINC_FINGER_C2H2_2"/>
    <property type="match status" value="1"/>
</dbReference>
<comment type="subcellular location">
    <subcellularLocation>
        <location evidence="1">Nucleus</location>
    </subcellularLocation>
</comment>
<dbReference type="SMART" id="SM00225">
    <property type="entry name" value="BTB"/>
    <property type="match status" value="1"/>
</dbReference>